<accession>A0A517NMB4</accession>
<keyword evidence="3 4" id="KW-0002">3D-structure</keyword>
<dbReference type="InterPro" id="IPR017853">
    <property type="entry name" value="GH"/>
</dbReference>
<dbReference type="EMBL" id="CP036526">
    <property type="protein sequence ID" value="QDT08277.1"/>
    <property type="molecule type" value="Genomic_DNA"/>
</dbReference>
<evidence type="ECO:0007829" key="3">
    <source>
        <dbReference type="PDB" id="8RG3"/>
    </source>
</evidence>
<name>A0A517NMB4_9BACT</name>
<dbReference type="SMR" id="A0A517NMB4"/>
<organism evidence="1 2">
    <name type="scientific">Stieleria marina</name>
    <dbReference type="NCBI Taxonomy" id="1930275"/>
    <lineage>
        <taxon>Bacteria</taxon>
        <taxon>Pseudomonadati</taxon>
        <taxon>Planctomycetota</taxon>
        <taxon>Planctomycetia</taxon>
        <taxon>Pirellulales</taxon>
        <taxon>Pirellulaceae</taxon>
        <taxon>Stieleria</taxon>
    </lineage>
</organism>
<dbReference type="PDB" id="8RG5">
    <property type="method" value="X-ray"/>
    <property type="resolution" value="2.18 A"/>
    <property type="chains" value="A/B=39-392"/>
</dbReference>
<reference evidence="1 2" key="1">
    <citation type="submission" date="2019-02" db="EMBL/GenBank/DDBJ databases">
        <title>Deep-cultivation of Planctomycetes and their phenomic and genomic characterization uncovers novel biology.</title>
        <authorList>
            <person name="Wiegand S."/>
            <person name="Jogler M."/>
            <person name="Boedeker C."/>
            <person name="Pinto D."/>
            <person name="Vollmers J."/>
            <person name="Rivas-Marin E."/>
            <person name="Kohn T."/>
            <person name="Peeters S.H."/>
            <person name="Heuer A."/>
            <person name="Rast P."/>
            <person name="Oberbeckmann S."/>
            <person name="Bunk B."/>
            <person name="Jeske O."/>
            <person name="Meyerdierks A."/>
            <person name="Storesund J.E."/>
            <person name="Kallscheuer N."/>
            <person name="Luecker S."/>
            <person name="Lage O.M."/>
            <person name="Pohl T."/>
            <person name="Merkel B.J."/>
            <person name="Hornburger P."/>
            <person name="Mueller R.-W."/>
            <person name="Bruemmer F."/>
            <person name="Labrenz M."/>
            <person name="Spormann A.M."/>
            <person name="Op den Camp H."/>
            <person name="Overmann J."/>
            <person name="Amann R."/>
            <person name="Jetten M.S.M."/>
            <person name="Mascher T."/>
            <person name="Medema M.H."/>
            <person name="Devos D.P."/>
            <person name="Kaster A.-K."/>
            <person name="Ovreas L."/>
            <person name="Rohde M."/>
            <person name="Galperin M.Y."/>
            <person name="Jogler C."/>
        </authorList>
    </citation>
    <scope>NUCLEOTIDE SEQUENCE [LARGE SCALE GENOMIC DNA]</scope>
    <source>
        <strain evidence="1 2">K23_9</strain>
    </source>
</reference>
<dbReference type="PDB" id="8RG4">
    <property type="method" value="X-ray"/>
    <property type="resolution" value="1.40 A"/>
    <property type="chains" value="A=36-392"/>
</dbReference>
<proteinExistence type="evidence at protein level"/>
<dbReference type="InterPro" id="IPR029455">
    <property type="entry name" value="GHL15"/>
</dbReference>
<gene>
    <name evidence="1" type="ORF">K239x_02140</name>
</gene>
<protein>
    <recommendedName>
        <fullName evidence="5">Glycoside-hydrolase family GH114 TIM-barrel domain-containing protein</fullName>
    </recommendedName>
</protein>
<dbReference type="Pfam" id="PF14885">
    <property type="entry name" value="GHL15"/>
    <property type="match status" value="1"/>
</dbReference>
<dbReference type="Proteomes" id="UP000319817">
    <property type="component" value="Chromosome"/>
</dbReference>
<evidence type="ECO:0000313" key="2">
    <source>
        <dbReference type="Proteomes" id="UP000319817"/>
    </source>
</evidence>
<dbReference type="Gene3D" id="3.20.20.70">
    <property type="entry name" value="Aldolase class I"/>
    <property type="match status" value="1"/>
</dbReference>
<dbReference type="PROSITE" id="PS51318">
    <property type="entry name" value="TAT"/>
    <property type="match status" value="1"/>
</dbReference>
<dbReference type="AlphaFoldDB" id="A0A517NMB4"/>
<dbReference type="RefSeq" id="WP_145415844.1">
    <property type="nucleotide sequence ID" value="NZ_CP036526.1"/>
</dbReference>
<evidence type="ECO:0008006" key="5">
    <source>
        <dbReference type="Google" id="ProtNLM"/>
    </source>
</evidence>
<reference evidence="3 4" key="2">
    <citation type="journal article" date="2024" name="Nat. Commun.">
        <title>Mechanisms of recalcitrant fucoidan breakdown in marine Planctomycetota.</title>
        <authorList>
            <person name="Perez-Cruz C."/>
            <person name="Moraleda-Montoya A."/>
            <person name="Liebana R."/>
            <person name="Terrones O."/>
            <person name="Arrizabalaga U."/>
            <person name="Garcia-Alija M."/>
            <person name="Lorizate M."/>
            <person name="Martinez Gascuena A."/>
            <person name="Garcia-Alvarez I."/>
            <person name="Nieto-Garai J.A."/>
            <person name="Olazar-Intxausti J."/>
            <person name="Rodriguez-Colinas B."/>
            <person name="Mann E."/>
            <person name="Chiara J.L."/>
            <person name="Contreras F.X."/>
            <person name="Guerin M.E."/>
            <person name="Trastoy B."/>
            <person name="Alonso-Saez L."/>
        </authorList>
    </citation>
    <scope>X-RAY CRYSTALLOGRAPHY (1.40 ANGSTROMS) OF 36-392</scope>
</reference>
<sequence>MDSRFFPLDRRSFLRGTGGFALALLPLLFAPVSHADESHYPEFSWDTVPIAFHFGKSQGLLTKEEAEFVATRSNFICLEKGHATRTHGTTEAGIEAEARQLKNLNPKMKVIFYWNTFLDYSMFAAHKEYAKHPQWWLRTTTGELDRKKGQLMRYDLSNAEFRNWWTNVAAKAVVDGTCDGVFMDAFPQIASQANRKLWGDEKFEAIQQGLQDIIQETRQKIGDDKLIVYNGIRSTPDWSAGFDFAEYTDAAMIEHFGHFQSASKETMLRDILEMQRAAKAGKIVVLKGWAGFTFIDDQAMRKPLTQKRRVAKDSLKFPLACFLAGAQENCYFIYNWGYRMENGCLEWYPEFDKPLGKPVGEMVRDGWKLSREYKHASVRVDLESKEAEIRWR</sequence>
<dbReference type="InterPro" id="IPR006311">
    <property type="entry name" value="TAT_signal"/>
</dbReference>
<evidence type="ECO:0007829" key="4">
    <source>
        <dbReference type="PDB" id="8RG4"/>
    </source>
</evidence>
<dbReference type="InterPro" id="IPR013785">
    <property type="entry name" value="Aldolase_TIM"/>
</dbReference>
<dbReference type="PDB" id="8RG3">
    <property type="method" value="X-ray"/>
    <property type="resolution" value="2.50 A"/>
    <property type="chains" value="A/B/C/D/E/F=36-392"/>
</dbReference>
<keyword evidence="2" id="KW-1185">Reference proteome</keyword>
<dbReference type="SUPFAM" id="SSF51445">
    <property type="entry name" value="(Trans)glycosidases"/>
    <property type="match status" value="1"/>
</dbReference>
<evidence type="ECO:0000313" key="1">
    <source>
        <dbReference type="EMBL" id="QDT08277.1"/>
    </source>
</evidence>
<dbReference type="OrthoDB" id="9779834at2"/>